<feature type="region of interest" description="Disordered" evidence="1">
    <location>
        <begin position="144"/>
        <end position="222"/>
    </location>
</feature>
<evidence type="ECO:0000313" key="3">
    <source>
        <dbReference type="Proteomes" id="UP001251528"/>
    </source>
</evidence>
<reference evidence="2" key="1">
    <citation type="submission" date="2023-06" db="EMBL/GenBank/DDBJ databases">
        <title>Conoideocrella luteorostrata (Hypocreales: Clavicipitaceae), a potential biocontrol fungus for elongate hemlock scale in United States Christmas tree production areas.</title>
        <authorList>
            <person name="Barrett H."/>
            <person name="Lovett B."/>
            <person name="Macias A.M."/>
            <person name="Stajich J.E."/>
            <person name="Kasson M.T."/>
        </authorList>
    </citation>
    <scope>NUCLEOTIDE SEQUENCE</scope>
    <source>
        <strain evidence="2">ARSEF 14590</strain>
    </source>
</reference>
<feature type="compositionally biased region" description="Low complexity" evidence="1">
    <location>
        <begin position="163"/>
        <end position="176"/>
    </location>
</feature>
<feature type="compositionally biased region" description="Polar residues" evidence="1">
    <location>
        <begin position="199"/>
        <end position="213"/>
    </location>
</feature>
<gene>
    <name evidence="2" type="ORF">QQS21_006256</name>
</gene>
<dbReference type="AlphaFoldDB" id="A0AAJ0CNB4"/>
<name>A0AAJ0CNB4_9HYPO</name>
<sequence>MPLPPPVPQLFEKGLGHSPSQADDLDTLIRKQLELAVQRLDDIKTTAPSASGTKDLLSEVGDYFVRTALIWSQLAENMLQGPHVIQASQLAHERAEQKCGLSDYVELYDVDARVFKLRAIWESSKRFSAEVQNIWEPVVAAVPKDDSSSMQTVPSPCCETKMSSASETLSSAASDSDPSQFTPHSTPRSTPRKLLPDKSQVSQARRGTFSMTCSDDSSSDDEQFQAIDMDALRQRGKGNYYCPKGDKCDKGGVDRDGKLVVFDRNSSFVCVSTPNYRFVTQSTL</sequence>
<evidence type="ECO:0000256" key="1">
    <source>
        <dbReference type="SAM" id="MobiDB-lite"/>
    </source>
</evidence>
<evidence type="ECO:0000313" key="2">
    <source>
        <dbReference type="EMBL" id="KAK2596681.1"/>
    </source>
</evidence>
<organism evidence="2 3">
    <name type="scientific">Conoideocrella luteorostrata</name>
    <dbReference type="NCBI Taxonomy" id="1105319"/>
    <lineage>
        <taxon>Eukaryota</taxon>
        <taxon>Fungi</taxon>
        <taxon>Dikarya</taxon>
        <taxon>Ascomycota</taxon>
        <taxon>Pezizomycotina</taxon>
        <taxon>Sordariomycetes</taxon>
        <taxon>Hypocreomycetidae</taxon>
        <taxon>Hypocreales</taxon>
        <taxon>Clavicipitaceae</taxon>
        <taxon>Conoideocrella</taxon>
    </lineage>
</organism>
<feature type="compositionally biased region" description="Polar residues" evidence="1">
    <location>
        <begin position="177"/>
        <end position="189"/>
    </location>
</feature>
<dbReference type="EMBL" id="JASWJB010000113">
    <property type="protein sequence ID" value="KAK2596681.1"/>
    <property type="molecule type" value="Genomic_DNA"/>
</dbReference>
<protein>
    <submittedName>
        <fullName evidence="2">Uncharacterized protein</fullName>
    </submittedName>
</protein>
<dbReference type="Proteomes" id="UP001251528">
    <property type="component" value="Unassembled WGS sequence"/>
</dbReference>
<accession>A0AAJ0CNB4</accession>
<keyword evidence="3" id="KW-1185">Reference proteome</keyword>
<proteinExistence type="predicted"/>
<comment type="caution">
    <text evidence="2">The sequence shown here is derived from an EMBL/GenBank/DDBJ whole genome shotgun (WGS) entry which is preliminary data.</text>
</comment>